<organism evidence="2 3">
    <name type="scientific">Streptococcus zalophi</name>
    <dbReference type="NCBI Taxonomy" id="640031"/>
    <lineage>
        <taxon>Bacteria</taxon>
        <taxon>Bacillati</taxon>
        <taxon>Bacillota</taxon>
        <taxon>Bacilli</taxon>
        <taxon>Lactobacillales</taxon>
        <taxon>Streptococcaceae</taxon>
        <taxon>Streptococcus</taxon>
    </lineage>
</organism>
<dbReference type="Pfam" id="PF00581">
    <property type="entry name" value="Rhodanese"/>
    <property type="match status" value="1"/>
</dbReference>
<evidence type="ECO:0000313" key="3">
    <source>
        <dbReference type="Proteomes" id="UP000644875"/>
    </source>
</evidence>
<sequence length="113" mass="12568">MSFIENIKALFSEPFESITTNELANVLATKTVQLIDVRTPEEFKQSHISKARNVPLSQINSFVAPKDKKIYVICQSGMRSKKAANHLSTKGYKVVNVRGGMSQWQGKVIGGQK</sequence>
<keyword evidence="3" id="KW-1185">Reference proteome</keyword>
<dbReference type="InterPro" id="IPR036873">
    <property type="entry name" value="Rhodanese-like_dom_sf"/>
</dbReference>
<dbReference type="RefSeq" id="WP_199566964.1">
    <property type="nucleotide sequence ID" value="NZ_JAENBP010000001.1"/>
</dbReference>
<evidence type="ECO:0000259" key="1">
    <source>
        <dbReference type="PROSITE" id="PS50206"/>
    </source>
</evidence>
<gene>
    <name evidence="2" type="ORF">JHK64_00110</name>
</gene>
<dbReference type="EMBL" id="JAENBP010000001">
    <property type="protein sequence ID" value="MBJ8349030.1"/>
    <property type="molecule type" value="Genomic_DNA"/>
</dbReference>
<dbReference type="InterPro" id="IPR050229">
    <property type="entry name" value="GlpE_sulfurtransferase"/>
</dbReference>
<proteinExistence type="predicted"/>
<dbReference type="InterPro" id="IPR001763">
    <property type="entry name" value="Rhodanese-like_dom"/>
</dbReference>
<feature type="domain" description="Rhodanese" evidence="1">
    <location>
        <begin position="28"/>
        <end position="113"/>
    </location>
</feature>
<dbReference type="CDD" id="cd00158">
    <property type="entry name" value="RHOD"/>
    <property type="match status" value="1"/>
</dbReference>
<evidence type="ECO:0000313" key="2">
    <source>
        <dbReference type="EMBL" id="MBJ8349030.1"/>
    </source>
</evidence>
<dbReference type="SMART" id="SM00450">
    <property type="entry name" value="RHOD"/>
    <property type="match status" value="1"/>
</dbReference>
<protein>
    <submittedName>
        <fullName evidence="2">Rhodanese-like domain-containing protein</fullName>
    </submittedName>
</protein>
<dbReference type="SUPFAM" id="SSF52821">
    <property type="entry name" value="Rhodanese/Cell cycle control phosphatase"/>
    <property type="match status" value="1"/>
</dbReference>
<comment type="caution">
    <text evidence="2">The sequence shown here is derived from an EMBL/GenBank/DDBJ whole genome shotgun (WGS) entry which is preliminary data.</text>
</comment>
<dbReference type="PANTHER" id="PTHR43031">
    <property type="entry name" value="FAD-DEPENDENT OXIDOREDUCTASE"/>
    <property type="match status" value="1"/>
</dbReference>
<name>A0A934P8Q5_9STRE</name>
<dbReference type="PANTHER" id="PTHR43031:SF17">
    <property type="entry name" value="SULFURTRANSFERASE YTWF-RELATED"/>
    <property type="match status" value="1"/>
</dbReference>
<dbReference type="AlphaFoldDB" id="A0A934P8Q5"/>
<reference evidence="2 3" key="1">
    <citation type="journal article" date="2021" name="Int. J. Syst. Evol. Microbiol.">
        <title>Streptococcus vicugnae sp. nov., isolated from faeces of alpacas (Vicugna pacos) and cattle (Bos taurus), Streptococcus zalophi sp. nov., and Streptococcus pacificus sp. nov., isolated from respiratory tract of California sea lions (Zalophus californianus).</title>
        <authorList>
            <person name="Volokhov D.V."/>
            <person name="Zagorodnyaya T.A."/>
            <person name="Shen Z."/>
            <person name="Blom J."/>
            <person name="Furtak V.A."/>
            <person name="Eisenberg T."/>
            <person name="Fan P."/>
            <person name="Jeong K.C."/>
            <person name="Gao Y."/>
            <person name="Zhang S."/>
            <person name="Amselle M."/>
        </authorList>
    </citation>
    <scope>NUCLEOTIDE SEQUENCE [LARGE SCALE GENOMIC DNA]</scope>
    <source>
        <strain evidence="3">CSL7508-lung</strain>
    </source>
</reference>
<dbReference type="Gene3D" id="3.40.250.10">
    <property type="entry name" value="Rhodanese-like domain"/>
    <property type="match status" value="1"/>
</dbReference>
<dbReference type="PROSITE" id="PS50206">
    <property type="entry name" value="RHODANESE_3"/>
    <property type="match status" value="1"/>
</dbReference>
<dbReference type="Proteomes" id="UP000644875">
    <property type="component" value="Unassembled WGS sequence"/>
</dbReference>
<accession>A0A934P8Q5</accession>